<name>A0A8S5R2Z3_9CAUD</name>
<reference evidence="1" key="1">
    <citation type="journal article" date="2021" name="Proc. Natl. Acad. Sci. U.S.A.">
        <title>A Catalog of Tens of Thousands of Viruses from Human Metagenomes Reveals Hidden Associations with Chronic Diseases.</title>
        <authorList>
            <person name="Tisza M.J."/>
            <person name="Buck C.B."/>
        </authorList>
    </citation>
    <scope>NUCLEOTIDE SEQUENCE</scope>
    <source>
        <strain evidence="1">Ct6d71</strain>
    </source>
</reference>
<organism evidence="1">
    <name type="scientific">Siphoviridae sp. ct6d71</name>
    <dbReference type="NCBI Taxonomy" id="2826298"/>
    <lineage>
        <taxon>Viruses</taxon>
        <taxon>Duplodnaviria</taxon>
        <taxon>Heunggongvirae</taxon>
        <taxon>Uroviricota</taxon>
        <taxon>Caudoviricetes</taxon>
    </lineage>
</organism>
<dbReference type="EMBL" id="BK015797">
    <property type="protein sequence ID" value="DAE25457.1"/>
    <property type="molecule type" value="Genomic_DNA"/>
</dbReference>
<protein>
    <submittedName>
        <fullName evidence="1">Uncharacterized protein</fullName>
    </submittedName>
</protein>
<evidence type="ECO:0000313" key="1">
    <source>
        <dbReference type="EMBL" id="DAE25457.1"/>
    </source>
</evidence>
<proteinExistence type="predicted"/>
<accession>A0A8S5R2Z3</accession>
<sequence>MSAVTYRHPTVDPEILAIIGDNYMIDANRLVVLSRKEHYFHQNASLTYLVEGYVECNVTARPLIFWYQMMQFPCAEQEWRADIVPYTCDGTKMKELRDVSVNLVYGEPMPRVTNQ</sequence>